<organism evidence="1 2">
    <name type="scientific">Pseudomonas soli</name>
    <dbReference type="NCBI Taxonomy" id="1306993"/>
    <lineage>
        <taxon>Bacteria</taxon>
        <taxon>Pseudomonadati</taxon>
        <taxon>Pseudomonadota</taxon>
        <taxon>Gammaproteobacteria</taxon>
        <taxon>Pseudomonadales</taxon>
        <taxon>Pseudomonadaceae</taxon>
        <taxon>Pseudomonas</taxon>
    </lineage>
</organism>
<proteinExistence type="predicted"/>
<accession>A0A1H9E8P4</accession>
<evidence type="ECO:0000313" key="1">
    <source>
        <dbReference type="EMBL" id="SEQ21962.1"/>
    </source>
</evidence>
<dbReference type="RefSeq" id="WP_094010483.1">
    <property type="nucleotide sequence ID" value="NZ_FOEQ01000002.1"/>
</dbReference>
<name>A0A1H9E8P4_9PSED</name>
<sequence length="230" mass="25574">MQTYWPLFWPNSSKVDHSAPQVRLDALLPVVGTVTLAYFERHERIQIDETVRLIWCPSVSDLNGWSEQPSEIAFSHVLQARVVALDAAPESTINAAHFGLRGHMLEVLSLERLLPALRGWANGTGAWSLPQAAAGDGSLQLWAELNWCGRAEVAGYIYLVGNTRAESHLELILERDGDNLVGLFHVQRNPAGTFFDFGATYSTELERCLLERVLNSAQPLCDTHPLCLLE</sequence>
<dbReference type="AlphaFoldDB" id="A0A1H9E8P4"/>
<dbReference type="EMBL" id="FOEQ01000002">
    <property type="protein sequence ID" value="SEQ21962.1"/>
    <property type="molecule type" value="Genomic_DNA"/>
</dbReference>
<protein>
    <submittedName>
        <fullName evidence="1">Uncharacterized protein</fullName>
    </submittedName>
</protein>
<reference evidence="1 2" key="1">
    <citation type="submission" date="2016-10" db="EMBL/GenBank/DDBJ databases">
        <authorList>
            <person name="de Groot N.N."/>
        </authorList>
    </citation>
    <scope>NUCLEOTIDE SEQUENCE [LARGE SCALE GENOMIC DNA]</scope>
    <source>
        <strain evidence="1 2">LMG 27941</strain>
    </source>
</reference>
<dbReference type="Proteomes" id="UP000199221">
    <property type="component" value="Unassembled WGS sequence"/>
</dbReference>
<evidence type="ECO:0000313" key="2">
    <source>
        <dbReference type="Proteomes" id="UP000199221"/>
    </source>
</evidence>
<gene>
    <name evidence="1" type="ORF">SAMN05216230_102203</name>
</gene>